<dbReference type="Pfam" id="PF03171">
    <property type="entry name" value="2OG-FeII_Oxy"/>
    <property type="match status" value="1"/>
</dbReference>
<evidence type="ECO:0000256" key="1">
    <source>
        <dbReference type="ARBA" id="ARBA00008056"/>
    </source>
</evidence>
<dbReference type="InterPro" id="IPR027443">
    <property type="entry name" value="IPNS-like_sf"/>
</dbReference>
<comment type="caution">
    <text evidence="7">The sequence shown here is derived from an EMBL/GenBank/DDBJ whole genome shotgun (WGS) entry which is preliminary data.</text>
</comment>
<keyword evidence="5" id="KW-0560">Oxidoreductase</keyword>
<dbReference type="Proteomes" id="UP000796880">
    <property type="component" value="Unassembled WGS sequence"/>
</dbReference>
<evidence type="ECO:0000256" key="3">
    <source>
        <dbReference type="ARBA" id="ARBA00022896"/>
    </source>
</evidence>
<dbReference type="InterPro" id="IPR005123">
    <property type="entry name" value="Oxoglu/Fe-dep_dioxygenase_dom"/>
</dbReference>
<comment type="similarity">
    <text evidence="1 5">Belongs to the iron/ascorbate-dependent oxidoreductase family.</text>
</comment>
<reference evidence="7" key="1">
    <citation type="submission" date="2020-03" db="EMBL/GenBank/DDBJ databases">
        <title>A high-quality chromosome-level genome assembly of a woody plant with both climbing and erect habits, Rhamnella rubrinervis.</title>
        <authorList>
            <person name="Lu Z."/>
            <person name="Yang Y."/>
            <person name="Zhu X."/>
            <person name="Sun Y."/>
        </authorList>
    </citation>
    <scope>NUCLEOTIDE SEQUENCE</scope>
    <source>
        <strain evidence="7">BYM</strain>
        <tissue evidence="7">Leaf</tissue>
    </source>
</reference>
<dbReference type="SUPFAM" id="SSF51197">
    <property type="entry name" value="Clavaminate synthase-like"/>
    <property type="match status" value="1"/>
</dbReference>
<keyword evidence="2 5" id="KW-0479">Metal-binding</keyword>
<evidence type="ECO:0000256" key="5">
    <source>
        <dbReference type="RuleBase" id="RU003682"/>
    </source>
</evidence>
<dbReference type="PROSITE" id="PS51471">
    <property type="entry name" value="FE2OG_OXY"/>
    <property type="match status" value="1"/>
</dbReference>
<evidence type="ECO:0000256" key="2">
    <source>
        <dbReference type="ARBA" id="ARBA00022723"/>
    </source>
</evidence>
<keyword evidence="8" id="KW-1185">Reference proteome</keyword>
<keyword evidence="3" id="KW-0847">Vitamin C</keyword>
<dbReference type="InterPro" id="IPR044861">
    <property type="entry name" value="IPNS-like_FE2OG_OXY"/>
</dbReference>
<accession>A0A8K0DHW5</accession>
<dbReference type="OrthoDB" id="288590at2759"/>
<dbReference type="Pfam" id="PF14226">
    <property type="entry name" value="DIOX_N"/>
    <property type="match status" value="1"/>
</dbReference>
<evidence type="ECO:0000313" key="7">
    <source>
        <dbReference type="EMBL" id="KAF3431195.1"/>
    </source>
</evidence>
<dbReference type="EMBL" id="VOIH02000012">
    <property type="protein sequence ID" value="KAF3431195.1"/>
    <property type="molecule type" value="Genomic_DNA"/>
</dbReference>
<dbReference type="InterPro" id="IPR050295">
    <property type="entry name" value="Plant_2OG-oxidoreductases"/>
</dbReference>
<dbReference type="InterPro" id="IPR026992">
    <property type="entry name" value="DIOX_N"/>
</dbReference>
<dbReference type="GO" id="GO:0046872">
    <property type="term" value="F:metal ion binding"/>
    <property type="evidence" value="ECO:0007669"/>
    <property type="project" value="UniProtKB-KW"/>
</dbReference>
<gene>
    <name evidence="7" type="ORF">FNV43_RR25925</name>
</gene>
<protein>
    <recommendedName>
        <fullName evidence="6">Fe2OG dioxygenase domain-containing protein</fullName>
    </recommendedName>
</protein>
<evidence type="ECO:0000256" key="4">
    <source>
        <dbReference type="ARBA" id="ARBA00023004"/>
    </source>
</evidence>
<dbReference type="GO" id="GO:0016491">
    <property type="term" value="F:oxidoreductase activity"/>
    <property type="evidence" value="ECO:0007669"/>
    <property type="project" value="UniProtKB-KW"/>
</dbReference>
<dbReference type="GO" id="GO:0031418">
    <property type="term" value="F:L-ascorbic acid binding"/>
    <property type="evidence" value="ECO:0007669"/>
    <property type="project" value="UniProtKB-KW"/>
</dbReference>
<dbReference type="Gene3D" id="2.60.120.330">
    <property type="entry name" value="B-lactam Antibiotic, Isopenicillin N Synthase, Chain"/>
    <property type="match status" value="1"/>
</dbReference>
<organism evidence="7 8">
    <name type="scientific">Rhamnella rubrinervis</name>
    <dbReference type="NCBI Taxonomy" id="2594499"/>
    <lineage>
        <taxon>Eukaryota</taxon>
        <taxon>Viridiplantae</taxon>
        <taxon>Streptophyta</taxon>
        <taxon>Embryophyta</taxon>
        <taxon>Tracheophyta</taxon>
        <taxon>Spermatophyta</taxon>
        <taxon>Magnoliopsida</taxon>
        <taxon>eudicotyledons</taxon>
        <taxon>Gunneridae</taxon>
        <taxon>Pentapetalae</taxon>
        <taxon>rosids</taxon>
        <taxon>fabids</taxon>
        <taxon>Rosales</taxon>
        <taxon>Rhamnaceae</taxon>
        <taxon>rhamnoid group</taxon>
        <taxon>Rhamneae</taxon>
        <taxon>Rhamnella</taxon>
    </lineage>
</organism>
<evidence type="ECO:0000259" key="6">
    <source>
        <dbReference type="PROSITE" id="PS51471"/>
    </source>
</evidence>
<name>A0A8K0DHW5_9ROSA</name>
<keyword evidence="4 5" id="KW-0408">Iron</keyword>
<proteinExistence type="inferred from homology"/>
<sequence length="347" mass="39702">MASDTSLASLSPTYILPEDMRPQLSKVSTLKSIPIIDLNEDLYSQNGDHGLSRIVHQVSQACEEYGFFQIINHGVPEELCQKMLTAITDFFNLPSEEKAQYFSTDRTKQVRLFNYHLKASEGQENIKMWSEAFSHNWHPLENCTNLLPKNPPQYREVFDEYAKEMGRLTNRLLSLMSLGLGLEKDCLVKKIGDNPRLRAQGNYYPPCPDPELTLGLSVHTDLNALTAVLQSEGVTGLQVITDGKWVSVDPVPNAFVVNLGDQIQVLSNGRYKSVHHRAVTNKEKLRVSLAMFYGPNPDTWMGPIEELIDEEHPPVYRRYRHSEFLEEFFRQEGTRRMVKDAFQLRNN</sequence>
<evidence type="ECO:0000313" key="8">
    <source>
        <dbReference type="Proteomes" id="UP000796880"/>
    </source>
</evidence>
<dbReference type="FunFam" id="2.60.120.330:FF:000079">
    <property type="entry name" value="Protein SRG1"/>
    <property type="match status" value="1"/>
</dbReference>
<dbReference type="PANTHER" id="PTHR47991">
    <property type="entry name" value="OXOGLUTARATE/IRON-DEPENDENT DIOXYGENASE"/>
    <property type="match status" value="1"/>
</dbReference>
<feature type="domain" description="Fe2OG dioxygenase" evidence="6">
    <location>
        <begin position="195"/>
        <end position="295"/>
    </location>
</feature>
<dbReference type="AlphaFoldDB" id="A0A8K0DHW5"/>